<comment type="caution">
    <text evidence="1">The sequence shown here is derived from an EMBL/GenBank/DDBJ whole genome shotgun (WGS) entry which is preliminary data.</text>
</comment>
<evidence type="ECO:0000313" key="2">
    <source>
        <dbReference type="Proteomes" id="UP001341840"/>
    </source>
</evidence>
<protein>
    <submittedName>
        <fullName evidence="1">Uncharacterized protein</fullName>
    </submittedName>
</protein>
<dbReference type="EMBL" id="JASCZI010271961">
    <property type="protein sequence ID" value="MED6218429.1"/>
    <property type="molecule type" value="Genomic_DNA"/>
</dbReference>
<sequence>MEERASYHLQRFGHLDGVNCVYVEAPPSMESMSDGKWIHEFNWRVRSQRSNQRPHLHPEFATTFAAVARKVPLVSRNTAAVDPAPAALQNAPSILHFTIIHFVLQFASLAALSLLPGDPLPLASFFVLVPLNSLWSSMRPEHRRL</sequence>
<keyword evidence="2" id="KW-1185">Reference proteome</keyword>
<name>A0ABU6ZA09_9FABA</name>
<proteinExistence type="predicted"/>
<organism evidence="1 2">
    <name type="scientific">Stylosanthes scabra</name>
    <dbReference type="NCBI Taxonomy" id="79078"/>
    <lineage>
        <taxon>Eukaryota</taxon>
        <taxon>Viridiplantae</taxon>
        <taxon>Streptophyta</taxon>
        <taxon>Embryophyta</taxon>
        <taxon>Tracheophyta</taxon>
        <taxon>Spermatophyta</taxon>
        <taxon>Magnoliopsida</taxon>
        <taxon>eudicotyledons</taxon>
        <taxon>Gunneridae</taxon>
        <taxon>Pentapetalae</taxon>
        <taxon>rosids</taxon>
        <taxon>fabids</taxon>
        <taxon>Fabales</taxon>
        <taxon>Fabaceae</taxon>
        <taxon>Papilionoideae</taxon>
        <taxon>50 kb inversion clade</taxon>
        <taxon>dalbergioids sensu lato</taxon>
        <taxon>Dalbergieae</taxon>
        <taxon>Pterocarpus clade</taxon>
        <taxon>Stylosanthes</taxon>
    </lineage>
</organism>
<dbReference type="Proteomes" id="UP001341840">
    <property type="component" value="Unassembled WGS sequence"/>
</dbReference>
<evidence type="ECO:0000313" key="1">
    <source>
        <dbReference type="EMBL" id="MED6218429.1"/>
    </source>
</evidence>
<reference evidence="1 2" key="1">
    <citation type="journal article" date="2023" name="Plants (Basel)">
        <title>Bridging the Gap: Combining Genomics and Transcriptomics Approaches to Understand Stylosanthes scabra, an Orphan Legume from the Brazilian Caatinga.</title>
        <authorList>
            <person name="Ferreira-Neto J.R.C."/>
            <person name="da Silva M.D."/>
            <person name="Binneck E."/>
            <person name="de Melo N.F."/>
            <person name="da Silva R.H."/>
            <person name="de Melo A.L.T.M."/>
            <person name="Pandolfi V."/>
            <person name="Bustamante F.O."/>
            <person name="Brasileiro-Vidal A.C."/>
            <person name="Benko-Iseppon A.M."/>
        </authorList>
    </citation>
    <scope>NUCLEOTIDE SEQUENCE [LARGE SCALE GENOMIC DNA]</scope>
    <source>
        <tissue evidence="1">Leaves</tissue>
    </source>
</reference>
<accession>A0ABU6ZA09</accession>
<gene>
    <name evidence="1" type="ORF">PIB30_026654</name>
</gene>